<name>A0A2U3QEN3_9BACT</name>
<dbReference type="EMBL" id="OUUY01000024">
    <property type="protein sequence ID" value="SPP99805.1"/>
    <property type="molecule type" value="Genomic_DNA"/>
</dbReference>
<reference evidence="3" key="1">
    <citation type="submission" date="2018-03" db="EMBL/GenBank/DDBJ databases">
        <authorList>
            <person name="Zecchin S."/>
        </authorList>
    </citation>
    <scope>NUCLEOTIDE SEQUENCE [LARGE SCALE GENOMIC DNA]</scope>
</reference>
<evidence type="ECO:0000259" key="1">
    <source>
        <dbReference type="Pfam" id="PF00126"/>
    </source>
</evidence>
<dbReference type="PANTHER" id="PTHR30432:SF1">
    <property type="entry name" value="DNA-BINDING TRANSCRIPTIONAL DUAL REGULATOR MODE"/>
    <property type="match status" value="1"/>
</dbReference>
<dbReference type="Pfam" id="PF00126">
    <property type="entry name" value="HTH_1"/>
    <property type="match status" value="1"/>
</dbReference>
<evidence type="ECO:0000313" key="3">
    <source>
        <dbReference type="Proteomes" id="UP000245125"/>
    </source>
</evidence>
<dbReference type="PANTHER" id="PTHR30432">
    <property type="entry name" value="TRANSCRIPTIONAL REGULATOR MODE"/>
    <property type="match status" value="1"/>
</dbReference>
<dbReference type="InterPro" id="IPR036390">
    <property type="entry name" value="WH_DNA-bd_sf"/>
</dbReference>
<dbReference type="GO" id="GO:0003700">
    <property type="term" value="F:DNA-binding transcription factor activity"/>
    <property type="evidence" value="ECO:0007669"/>
    <property type="project" value="InterPro"/>
</dbReference>
<dbReference type="InterPro" id="IPR000847">
    <property type="entry name" value="LysR_HTH_N"/>
</dbReference>
<evidence type="ECO:0000313" key="2">
    <source>
        <dbReference type="EMBL" id="SPP99805.1"/>
    </source>
</evidence>
<protein>
    <submittedName>
        <fullName evidence="2">Putative transcriptional regulator, ModE family</fullName>
    </submittedName>
</protein>
<dbReference type="InterPro" id="IPR051815">
    <property type="entry name" value="Molybdate_resp_trans_reg"/>
</dbReference>
<dbReference type="AlphaFoldDB" id="A0A2U3QEN3"/>
<keyword evidence="3" id="KW-1185">Reference proteome</keyword>
<organism evidence="2 3">
    <name type="scientific">Candidatus Sulfobium mesophilum</name>
    <dbReference type="NCBI Taxonomy" id="2016548"/>
    <lineage>
        <taxon>Bacteria</taxon>
        <taxon>Pseudomonadati</taxon>
        <taxon>Nitrospirota</taxon>
        <taxon>Nitrospiria</taxon>
        <taxon>Nitrospirales</taxon>
        <taxon>Nitrospiraceae</taxon>
        <taxon>Candidatus Sulfobium</taxon>
    </lineage>
</organism>
<dbReference type="InterPro" id="IPR036388">
    <property type="entry name" value="WH-like_DNA-bd_sf"/>
</dbReference>
<dbReference type="Proteomes" id="UP000245125">
    <property type="component" value="Unassembled WGS sequence"/>
</dbReference>
<feature type="domain" description="HTH lysR-type" evidence="1">
    <location>
        <begin position="36"/>
        <end position="93"/>
    </location>
</feature>
<accession>A0A2U3QEN3</accession>
<proteinExistence type="predicted"/>
<sequence length="124" mass="14073">MQFLHSGLAMDIKIKSKIWIEVGGKPVFGRGRRFLLEAIDRLGSISQAAREINISYRKAWGYIKVMEERLGLKLIDRQTGGRHGGGAALTNDARDFLKKYEAIDEGIREIVDDRFNSMFRANDS</sequence>
<dbReference type="Gene3D" id="1.10.10.10">
    <property type="entry name" value="Winged helix-like DNA-binding domain superfamily/Winged helix DNA-binding domain"/>
    <property type="match status" value="1"/>
</dbReference>
<dbReference type="SUPFAM" id="SSF46785">
    <property type="entry name" value="Winged helix' DNA-binding domain"/>
    <property type="match status" value="1"/>
</dbReference>
<gene>
    <name evidence="2" type="ORF">NBG4_120012</name>
</gene>